<dbReference type="KEGG" id="pmad:BAY61_09325"/>
<dbReference type="EMBL" id="FMZE01000001">
    <property type="protein sequence ID" value="SDC05032.1"/>
    <property type="molecule type" value="Genomic_DNA"/>
</dbReference>
<reference evidence="1 2" key="1">
    <citation type="submission" date="2016-10" db="EMBL/GenBank/DDBJ databases">
        <authorList>
            <person name="de Groot N.N."/>
        </authorList>
    </citation>
    <scope>NUCLEOTIDE SEQUENCE [LARGE SCALE GENOMIC DNA]</scope>
    <source>
        <strain evidence="1 2">CGMCC 4.5506</strain>
    </source>
</reference>
<name>A0A222VMK5_9PSEU</name>
<protein>
    <submittedName>
        <fullName evidence="1">Uncharacterized protein</fullName>
    </submittedName>
</protein>
<dbReference type="AlphaFoldDB" id="A0A222VMK5"/>
<proteinExistence type="predicted"/>
<dbReference type="Proteomes" id="UP000199494">
    <property type="component" value="Unassembled WGS sequence"/>
</dbReference>
<dbReference type="RefSeq" id="WP_170140055.1">
    <property type="nucleotide sequence ID" value="NZ_CP016353.1"/>
</dbReference>
<sequence>MSSYVTPAWCITGSDYLEGAPSLPSIAALLADAVAELREDGEFPGRAKVTFGVGDGRWLDIRVEGLSPACDPDRVETMAALRTLFELSSHANLVDISARRPALFLPRILAVDEAGLPYAGVLGAAMGDVHPVAVPEAGPSGGRRLRGK</sequence>
<organism evidence="1 2">
    <name type="scientific">Prauserella marina</name>
    <dbReference type="NCBI Taxonomy" id="530584"/>
    <lineage>
        <taxon>Bacteria</taxon>
        <taxon>Bacillati</taxon>
        <taxon>Actinomycetota</taxon>
        <taxon>Actinomycetes</taxon>
        <taxon>Pseudonocardiales</taxon>
        <taxon>Pseudonocardiaceae</taxon>
        <taxon>Prauserella</taxon>
    </lineage>
</organism>
<evidence type="ECO:0000313" key="2">
    <source>
        <dbReference type="Proteomes" id="UP000199494"/>
    </source>
</evidence>
<keyword evidence="2" id="KW-1185">Reference proteome</keyword>
<accession>A0A222VMK5</accession>
<gene>
    <name evidence="1" type="ORF">SAMN05421630_101228</name>
</gene>
<evidence type="ECO:0000313" key="1">
    <source>
        <dbReference type="EMBL" id="SDC05032.1"/>
    </source>
</evidence>